<dbReference type="EMBL" id="CAEZTY010000024">
    <property type="protein sequence ID" value="CAB4583881.1"/>
    <property type="molecule type" value="Genomic_DNA"/>
</dbReference>
<feature type="domain" description="SnoaL-like" evidence="1">
    <location>
        <begin position="29"/>
        <end position="143"/>
    </location>
</feature>
<evidence type="ECO:0000259" key="1">
    <source>
        <dbReference type="Pfam" id="PF13474"/>
    </source>
</evidence>
<evidence type="ECO:0000313" key="2">
    <source>
        <dbReference type="EMBL" id="CAB4347119.1"/>
    </source>
</evidence>
<organism evidence="5">
    <name type="scientific">freshwater metagenome</name>
    <dbReference type="NCBI Taxonomy" id="449393"/>
    <lineage>
        <taxon>unclassified sequences</taxon>
        <taxon>metagenomes</taxon>
        <taxon>ecological metagenomes</taxon>
    </lineage>
</organism>
<reference evidence="5" key="1">
    <citation type="submission" date="2020-05" db="EMBL/GenBank/DDBJ databases">
        <authorList>
            <person name="Chiriac C."/>
            <person name="Salcher M."/>
            <person name="Ghai R."/>
            <person name="Kavagutti S V."/>
        </authorList>
    </citation>
    <scope>NUCLEOTIDE SEQUENCE</scope>
</reference>
<accession>A0A6J6S118</accession>
<evidence type="ECO:0000313" key="3">
    <source>
        <dbReference type="EMBL" id="CAB4583881.1"/>
    </source>
</evidence>
<proteinExistence type="predicted"/>
<dbReference type="EMBL" id="CAESAL010000148">
    <property type="protein sequence ID" value="CAB4347119.1"/>
    <property type="molecule type" value="Genomic_DNA"/>
</dbReference>
<protein>
    <submittedName>
        <fullName evidence="5">Unannotated protein</fullName>
    </submittedName>
</protein>
<dbReference type="InterPro" id="IPR037401">
    <property type="entry name" value="SnoaL-like"/>
</dbReference>
<dbReference type="EMBL" id="CAEZXY010000192">
    <property type="protein sequence ID" value="CAB4728309.1"/>
    <property type="molecule type" value="Genomic_DNA"/>
</dbReference>
<dbReference type="PANTHER" id="PTHR34957">
    <property type="entry name" value="NUCLEAR TRANSPORT FACTOR 2 (NTF2) FAMILY PROTEIN"/>
    <property type="match status" value="1"/>
</dbReference>
<dbReference type="PANTHER" id="PTHR34957:SF1">
    <property type="entry name" value="NUCLEAR TRANSPORT FACTOR 2 (NTF2) FAMILY PROTEIN"/>
    <property type="match status" value="1"/>
</dbReference>
<evidence type="ECO:0000313" key="5">
    <source>
        <dbReference type="EMBL" id="CAB4728309.1"/>
    </source>
</evidence>
<name>A0A6J6S118_9ZZZZ</name>
<dbReference type="Pfam" id="PF13474">
    <property type="entry name" value="SnoaL_3"/>
    <property type="match status" value="1"/>
</dbReference>
<evidence type="ECO:0000313" key="4">
    <source>
        <dbReference type="EMBL" id="CAB4622358.1"/>
    </source>
</evidence>
<gene>
    <name evidence="3" type="ORF">UFOPK1762_00840</name>
    <name evidence="4" type="ORF">UFOPK1906_00882</name>
    <name evidence="5" type="ORF">UFOPK2624_02162</name>
    <name evidence="2" type="ORF">UFOPK3331_02111</name>
    <name evidence="6" type="ORF">UFOPK4371_02064</name>
</gene>
<dbReference type="InterPro" id="IPR032710">
    <property type="entry name" value="NTF2-like_dom_sf"/>
</dbReference>
<sequence>MAPDSTDFSATGDDRWPEDQVVDPVDAAVLEVNRAFYEAFEASDLNAMSDLWVHDDRVLCVHPGWTALRGWASIAASWAVMFDGPQQIQFIVTDEHVCVNGDIAWVSCDENLLTIGASATVNALNVFERVGDGQWRMVAHHGAPVMIASDEEFDEDFDNYEE</sequence>
<dbReference type="EMBL" id="CAEZVC010000046">
    <property type="protein sequence ID" value="CAB4622358.1"/>
    <property type="molecule type" value="Genomic_DNA"/>
</dbReference>
<evidence type="ECO:0000313" key="6">
    <source>
        <dbReference type="EMBL" id="CAB5078905.1"/>
    </source>
</evidence>
<dbReference type="Gene3D" id="3.10.450.50">
    <property type="match status" value="1"/>
</dbReference>
<dbReference type="AlphaFoldDB" id="A0A6J6S118"/>
<dbReference type="EMBL" id="CAFBRD010000201">
    <property type="protein sequence ID" value="CAB5078905.1"/>
    <property type="molecule type" value="Genomic_DNA"/>
</dbReference>
<dbReference type="SUPFAM" id="SSF54427">
    <property type="entry name" value="NTF2-like"/>
    <property type="match status" value="1"/>
</dbReference>